<dbReference type="Gene3D" id="1.10.540.10">
    <property type="entry name" value="Acyl-CoA dehydrogenase/oxidase, N-terminal domain"/>
    <property type="match status" value="1"/>
</dbReference>
<dbReference type="Gene3D" id="1.20.140.10">
    <property type="entry name" value="Butyryl-CoA Dehydrogenase, subunit A, domain 3"/>
    <property type="match status" value="1"/>
</dbReference>
<protein>
    <submittedName>
        <fullName evidence="10">Acyl-CoA dehydrogenase</fullName>
    </submittedName>
</protein>
<dbReference type="RefSeq" id="WP_083150640.1">
    <property type="nucleotide sequence ID" value="NZ_AP022560.1"/>
</dbReference>
<organism evidence="10 11">
    <name type="scientific">Mycolicibacterium moriokaense</name>
    <dbReference type="NCBI Taxonomy" id="39691"/>
    <lineage>
        <taxon>Bacteria</taxon>
        <taxon>Bacillati</taxon>
        <taxon>Actinomycetota</taxon>
        <taxon>Actinomycetes</taxon>
        <taxon>Mycobacteriales</taxon>
        <taxon>Mycobacteriaceae</taxon>
        <taxon>Mycolicibacterium</taxon>
    </lineage>
</organism>
<dbReference type="PANTHER" id="PTHR43292:SF4">
    <property type="entry name" value="ACYL-COA DEHYDROGENASE FADE34"/>
    <property type="match status" value="1"/>
</dbReference>
<dbReference type="Proteomes" id="UP000466681">
    <property type="component" value="Chromosome"/>
</dbReference>
<dbReference type="AlphaFoldDB" id="A0AAD1HG35"/>
<evidence type="ECO:0000313" key="10">
    <source>
        <dbReference type="EMBL" id="BBX04738.1"/>
    </source>
</evidence>
<evidence type="ECO:0000256" key="3">
    <source>
        <dbReference type="ARBA" id="ARBA00022630"/>
    </source>
</evidence>
<dbReference type="Pfam" id="PF02771">
    <property type="entry name" value="Acyl-CoA_dh_N"/>
    <property type="match status" value="1"/>
</dbReference>
<evidence type="ECO:0000256" key="4">
    <source>
        <dbReference type="ARBA" id="ARBA00022827"/>
    </source>
</evidence>
<dbReference type="InterPro" id="IPR046373">
    <property type="entry name" value="Acyl-CoA_Oxase/DH_mid-dom_sf"/>
</dbReference>
<dbReference type="GO" id="GO:0005886">
    <property type="term" value="C:plasma membrane"/>
    <property type="evidence" value="ECO:0007669"/>
    <property type="project" value="TreeGrafter"/>
</dbReference>
<feature type="domain" description="Acyl-CoA oxidase/dehydrogenase middle" evidence="8">
    <location>
        <begin position="126"/>
        <end position="218"/>
    </location>
</feature>
<evidence type="ECO:0000256" key="2">
    <source>
        <dbReference type="ARBA" id="ARBA00009347"/>
    </source>
</evidence>
<sequence length="379" mass="41372">MHFAFVELSAEELRLQQAVREFLMAELPRGQFEPGLGMGAPRDREFSRKLARHGWLGMGLPSAYGGADRTAVERFIVTEELLRWGAPVGHHWIADRQSGAVIARYGTESQKLEFLPKICSGEIAFCVGMSEPDSGSDLAAISTRATRVDGGWEVNGTKVWTSGADESDWMIALVRTSNEDDKHRGLSQLIIDLRSAGVRISPISTMTGAVDFCEVSLTAVFVPDSRVLGSPGAGWEQVTSELVYERGGPERWLSTYIVVEGFVRTCPPSTLGAHAKRVLGGISAKLWGLRNMSLSTARALDEGRLPAAEASLVKEMATRYEQDMLELIRGLVDIEPTTRAAARFDRLLAHAVLNAPIFTIRGGTVEILRKVVAKDLAHA</sequence>
<dbReference type="FunFam" id="2.40.110.10:FF:000011">
    <property type="entry name" value="Acyl-CoA dehydrogenase FadE34"/>
    <property type="match status" value="1"/>
</dbReference>
<dbReference type="PROSITE" id="PS00072">
    <property type="entry name" value="ACYL_COA_DH_1"/>
    <property type="match status" value="1"/>
</dbReference>
<evidence type="ECO:0000313" key="11">
    <source>
        <dbReference type="Proteomes" id="UP000466681"/>
    </source>
</evidence>
<dbReference type="InterPro" id="IPR006089">
    <property type="entry name" value="Acyl-CoA_DH_CS"/>
</dbReference>
<evidence type="ECO:0000259" key="9">
    <source>
        <dbReference type="Pfam" id="PF02771"/>
    </source>
</evidence>
<feature type="domain" description="Acyl-CoA dehydrogenase/oxidase N-terminal" evidence="9">
    <location>
        <begin position="10"/>
        <end position="122"/>
    </location>
</feature>
<gene>
    <name evidence="10" type="ORF">MMOR_56740</name>
</gene>
<evidence type="ECO:0000256" key="1">
    <source>
        <dbReference type="ARBA" id="ARBA00001974"/>
    </source>
</evidence>
<dbReference type="InterPro" id="IPR036250">
    <property type="entry name" value="AcylCo_DH-like_C"/>
</dbReference>
<dbReference type="Gene3D" id="2.40.110.10">
    <property type="entry name" value="Butyryl-CoA Dehydrogenase, subunit A, domain 2"/>
    <property type="match status" value="1"/>
</dbReference>
<name>A0AAD1HG35_9MYCO</name>
<feature type="domain" description="Acyl-CoA dehydrogenase/oxidase C-terminal" evidence="7">
    <location>
        <begin position="278"/>
        <end position="376"/>
    </location>
</feature>
<evidence type="ECO:0000256" key="5">
    <source>
        <dbReference type="ARBA" id="ARBA00023002"/>
    </source>
</evidence>
<dbReference type="PANTHER" id="PTHR43292">
    <property type="entry name" value="ACYL-COA DEHYDROGENASE"/>
    <property type="match status" value="1"/>
</dbReference>
<dbReference type="InterPro" id="IPR009075">
    <property type="entry name" value="AcylCo_DH/oxidase_C"/>
</dbReference>
<dbReference type="SUPFAM" id="SSF56645">
    <property type="entry name" value="Acyl-CoA dehydrogenase NM domain-like"/>
    <property type="match status" value="1"/>
</dbReference>
<keyword evidence="4 6" id="KW-0274">FAD</keyword>
<dbReference type="GO" id="GO:0003995">
    <property type="term" value="F:acyl-CoA dehydrogenase activity"/>
    <property type="evidence" value="ECO:0007669"/>
    <property type="project" value="InterPro"/>
</dbReference>
<keyword evidence="11" id="KW-1185">Reference proteome</keyword>
<dbReference type="EMBL" id="AP022560">
    <property type="protein sequence ID" value="BBX04738.1"/>
    <property type="molecule type" value="Genomic_DNA"/>
</dbReference>
<keyword evidence="3 6" id="KW-0285">Flavoprotein</keyword>
<dbReference type="Pfam" id="PF02770">
    <property type="entry name" value="Acyl-CoA_dh_M"/>
    <property type="match status" value="1"/>
</dbReference>
<evidence type="ECO:0000259" key="8">
    <source>
        <dbReference type="Pfam" id="PF02770"/>
    </source>
</evidence>
<keyword evidence="5 6" id="KW-0560">Oxidoreductase</keyword>
<dbReference type="InterPro" id="IPR006091">
    <property type="entry name" value="Acyl-CoA_Oxase/DH_mid-dom"/>
</dbReference>
<reference evidence="10 11" key="1">
    <citation type="journal article" date="2019" name="Emerg. Microbes Infect.">
        <title>Comprehensive subspecies identification of 175 nontuberculous mycobacteria species based on 7547 genomic profiles.</title>
        <authorList>
            <person name="Matsumoto Y."/>
            <person name="Kinjo T."/>
            <person name="Motooka D."/>
            <person name="Nabeya D."/>
            <person name="Jung N."/>
            <person name="Uechi K."/>
            <person name="Horii T."/>
            <person name="Iida T."/>
            <person name="Fujita J."/>
            <person name="Nakamura S."/>
        </authorList>
    </citation>
    <scope>NUCLEOTIDE SEQUENCE [LARGE SCALE GENOMIC DNA]</scope>
    <source>
        <strain evidence="10 11">JCM 6375</strain>
    </source>
</reference>
<dbReference type="InterPro" id="IPR052161">
    <property type="entry name" value="Mycobact_Acyl-CoA_DH"/>
</dbReference>
<dbReference type="InterPro" id="IPR009100">
    <property type="entry name" value="AcylCoA_DH/oxidase_NM_dom_sf"/>
</dbReference>
<comment type="cofactor">
    <cofactor evidence="1 6">
        <name>FAD</name>
        <dbReference type="ChEBI" id="CHEBI:57692"/>
    </cofactor>
</comment>
<dbReference type="InterPro" id="IPR013786">
    <property type="entry name" value="AcylCoA_DH/ox_N"/>
</dbReference>
<dbReference type="Pfam" id="PF00441">
    <property type="entry name" value="Acyl-CoA_dh_1"/>
    <property type="match status" value="1"/>
</dbReference>
<dbReference type="GO" id="GO:0050660">
    <property type="term" value="F:flavin adenine dinucleotide binding"/>
    <property type="evidence" value="ECO:0007669"/>
    <property type="project" value="InterPro"/>
</dbReference>
<comment type="similarity">
    <text evidence="2 6">Belongs to the acyl-CoA dehydrogenase family.</text>
</comment>
<evidence type="ECO:0000259" key="7">
    <source>
        <dbReference type="Pfam" id="PF00441"/>
    </source>
</evidence>
<accession>A0AAD1HG35</accession>
<dbReference type="KEGG" id="mmor:MMOR_56740"/>
<dbReference type="SUPFAM" id="SSF47203">
    <property type="entry name" value="Acyl-CoA dehydrogenase C-terminal domain-like"/>
    <property type="match status" value="1"/>
</dbReference>
<dbReference type="InterPro" id="IPR037069">
    <property type="entry name" value="AcylCoA_DH/ox_N_sf"/>
</dbReference>
<proteinExistence type="inferred from homology"/>
<evidence type="ECO:0000256" key="6">
    <source>
        <dbReference type="RuleBase" id="RU362125"/>
    </source>
</evidence>